<evidence type="ECO:0000259" key="7">
    <source>
        <dbReference type="Pfam" id="PF00892"/>
    </source>
</evidence>
<dbReference type="Gene3D" id="1.10.3730.20">
    <property type="match status" value="1"/>
</dbReference>
<evidence type="ECO:0000256" key="5">
    <source>
        <dbReference type="ARBA" id="ARBA00023136"/>
    </source>
</evidence>
<organism evidence="8 9">
    <name type="scientific">Marinibaculum pumilum</name>
    <dbReference type="NCBI Taxonomy" id="1766165"/>
    <lineage>
        <taxon>Bacteria</taxon>
        <taxon>Pseudomonadati</taxon>
        <taxon>Pseudomonadota</taxon>
        <taxon>Alphaproteobacteria</taxon>
        <taxon>Rhodospirillales</taxon>
        <taxon>Rhodospirillaceae</taxon>
        <taxon>Marinibaculum</taxon>
    </lineage>
</organism>
<dbReference type="InterPro" id="IPR050638">
    <property type="entry name" value="AA-Vitamin_Transporters"/>
</dbReference>
<keyword evidence="5 6" id="KW-0472">Membrane</keyword>
<feature type="transmembrane region" description="Helical" evidence="6">
    <location>
        <begin position="219"/>
        <end position="239"/>
    </location>
</feature>
<dbReference type="EMBL" id="JBHRTR010000054">
    <property type="protein sequence ID" value="MFC3231387.1"/>
    <property type="molecule type" value="Genomic_DNA"/>
</dbReference>
<evidence type="ECO:0000256" key="1">
    <source>
        <dbReference type="ARBA" id="ARBA00004141"/>
    </source>
</evidence>
<feature type="domain" description="EamA" evidence="7">
    <location>
        <begin position="10"/>
        <end position="140"/>
    </location>
</feature>
<name>A0ABV7L9U5_9PROT</name>
<dbReference type="Proteomes" id="UP001595528">
    <property type="component" value="Unassembled WGS sequence"/>
</dbReference>
<keyword evidence="9" id="KW-1185">Reference proteome</keyword>
<reference evidence="9" key="1">
    <citation type="journal article" date="2019" name="Int. J. Syst. Evol. Microbiol.">
        <title>The Global Catalogue of Microorganisms (GCM) 10K type strain sequencing project: providing services to taxonomists for standard genome sequencing and annotation.</title>
        <authorList>
            <consortium name="The Broad Institute Genomics Platform"/>
            <consortium name="The Broad Institute Genome Sequencing Center for Infectious Disease"/>
            <person name="Wu L."/>
            <person name="Ma J."/>
        </authorList>
    </citation>
    <scope>NUCLEOTIDE SEQUENCE [LARGE SCALE GENOMIC DNA]</scope>
    <source>
        <strain evidence="9">KCTC 42964</strain>
    </source>
</reference>
<gene>
    <name evidence="8" type="ORF">ACFOGJ_29335</name>
</gene>
<keyword evidence="4 6" id="KW-1133">Transmembrane helix</keyword>
<accession>A0ABV7L9U5</accession>
<comment type="similarity">
    <text evidence="2">Belongs to the EamA transporter family.</text>
</comment>
<dbReference type="SUPFAM" id="SSF103481">
    <property type="entry name" value="Multidrug resistance efflux transporter EmrE"/>
    <property type="match status" value="2"/>
</dbReference>
<feature type="transmembrane region" description="Helical" evidence="6">
    <location>
        <begin position="124"/>
        <end position="142"/>
    </location>
</feature>
<keyword evidence="3 6" id="KW-0812">Transmembrane</keyword>
<feature type="transmembrane region" description="Helical" evidence="6">
    <location>
        <begin position="251"/>
        <end position="269"/>
    </location>
</feature>
<feature type="transmembrane region" description="Helical" evidence="6">
    <location>
        <begin position="185"/>
        <end position="207"/>
    </location>
</feature>
<evidence type="ECO:0000313" key="8">
    <source>
        <dbReference type="EMBL" id="MFC3231387.1"/>
    </source>
</evidence>
<feature type="transmembrane region" description="Helical" evidence="6">
    <location>
        <begin position="12"/>
        <end position="32"/>
    </location>
</feature>
<dbReference type="Pfam" id="PF00892">
    <property type="entry name" value="EamA"/>
    <property type="match status" value="2"/>
</dbReference>
<dbReference type="PANTHER" id="PTHR32322:SF2">
    <property type="entry name" value="EAMA DOMAIN-CONTAINING PROTEIN"/>
    <property type="match status" value="1"/>
</dbReference>
<feature type="transmembrane region" description="Helical" evidence="6">
    <location>
        <begin position="275"/>
        <end position="291"/>
    </location>
</feature>
<feature type="domain" description="EamA" evidence="7">
    <location>
        <begin position="159"/>
        <end position="291"/>
    </location>
</feature>
<evidence type="ECO:0000313" key="9">
    <source>
        <dbReference type="Proteomes" id="UP001595528"/>
    </source>
</evidence>
<comment type="subcellular location">
    <subcellularLocation>
        <location evidence="1">Membrane</location>
        <topology evidence="1">Multi-pass membrane protein</topology>
    </subcellularLocation>
</comment>
<feature type="transmembrane region" description="Helical" evidence="6">
    <location>
        <begin position="70"/>
        <end position="87"/>
    </location>
</feature>
<dbReference type="RefSeq" id="WP_379906859.1">
    <property type="nucleotide sequence ID" value="NZ_JBHRTR010000054.1"/>
</dbReference>
<dbReference type="InterPro" id="IPR037185">
    <property type="entry name" value="EmrE-like"/>
</dbReference>
<evidence type="ECO:0000256" key="3">
    <source>
        <dbReference type="ARBA" id="ARBA00022692"/>
    </source>
</evidence>
<feature type="transmembrane region" description="Helical" evidence="6">
    <location>
        <begin position="38"/>
        <end position="58"/>
    </location>
</feature>
<evidence type="ECO:0000256" key="4">
    <source>
        <dbReference type="ARBA" id="ARBA00022989"/>
    </source>
</evidence>
<evidence type="ECO:0000256" key="2">
    <source>
        <dbReference type="ARBA" id="ARBA00007362"/>
    </source>
</evidence>
<protein>
    <submittedName>
        <fullName evidence="8">DMT family transporter</fullName>
    </submittedName>
</protein>
<feature type="transmembrane region" description="Helical" evidence="6">
    <location>
        <begin position="93"/>
        <end position="112"/>
    </location>
</feature>
<dbReference type="InterPro" id="IPR000620">
    <property type="entry name" value="EamA_dom"/>
</dbReference>
<sequence length="299" mass="31657">MPGHRGLNAGDGFALVAIVIFGSTFPVSKPVLEVVDPFVFGSSRFLISGLGILAFLWLRGWRPRYRRQDLPMLAAASVCFGTFHALWGFGLPLIPASTAAILMATSPVFGALIDTARGNRPRPLAWVGMAIAFAGVVCVINNSFEHLEIPEGQLLGGGLWLANALCWALYSGFGAPLSTRLGAVPAVATTTLGGALLLAPLALVFGWQGHGIDRLDTGLWLQYAYMAVVGAGLSLLAWYGALRRLGTTRGIAYMYLVPVAATLLSWAFLGEAITPARLAGMAAVLLGVWLIRRNAAAPR</sequence>
<comment type="caution">
    <text evidence="8">The sequence shown here is derived from an EMBL/GenBank/DDBJ whole genome shotgun (WGS) entry which is preliminary data.</text>
</comment>
<proteinExistence type="inferred from homology"/>
<evidence type="ECO:0000256" key="6">
    <source>
        <dbReference type="SAM" id="Phobius"/>
    </source>
</evidence>
<feature type="transmembrane region" description="Helical" evidence="6">
    <location>
        <begin position="154"/>
        <end position="173"/>
    </location>
</feature>
<dbReference type="PANTHER" id="PTHR32322">
    <property type="entry name" value="INNER MEMBRANE TRANSPORTER"/>
    <property type="match status" value="1"/>
</dbReference>